<keyword evidence="3" id="KW-1185">Reference proteome</keyword>
<protein>
    <submittedName>
        <fullName evidence="2">Discoidin domain-containing protein</fullName>
    </submittedName>
</protein>
<sequence length="219" mass="23521">MNLHYIAVLGLLALLPSHGYSAKLLTDNLEKTGVASYPGSTSQVVSEGRIQTGASAKFLVDATVGQGFGTTDPDLQEFGTQRLFDGYNERVGNTAVYGAWHSSLGATVLIDLKAVYDVAAVSASLRTSGRRGATTFIAQISQDGQSFEPLGVWDRSKAVLDSSEEDAGRNVEVTIQAEAPVSGRYLKVFLSHWDETHSDRLLNQLVIGELAVWGDELSE</sequence>
<organism evidence="2 3">
    <name type="scientific">Coraliomargarita algicola</name>
    <dbReference type="NCBI Taxonomy" id="3092156"/>
    <lineage>
        <taxon>Bacteria</taxon>
        <taxon>Pseudomonadati</taxon>
        <taxon>Verrucomicrobiota</taxon>
        <taxon>Opitutia</taxon>
        <taxon>Puniceicoccales</taxon>
        <taxon>Coraliomargaritaceae</taxon>
        <taxon>Coraliomargarita</taxon>
    </lineage>
</organism>
<name>A0ABZ0RIH3_9BACT</name>
<dbReference type="Pfam" id="PF00754">
    <property type="entry name" value="F5_F8_type_C"/>
    <property type="match status" value="1"/>
</dbReference>
<gene>
    <name evidence="2" type="ORF">SH580_15820</name>
</gene>
<dbReference type="Gene3D" id="2.60.120.260">
    <property type="entry name" value="Galactose-binding domain-like"/>
    <property type="match status" value="1"/>
</dbReference>
<accession>A0ABZ0RIH3</accession>
<feature type="domain" description="F5/8 type C" evidence="1">
    <location>
        <begin position="99"/>
        <end position="209"/>
    </location>
</feature>
<dbReference type="RefSeq" id="WP_319831806.1">
    <property type="nucleotide sequence ID" value="NZ_CP138858.1"/>
</dbReference>
<evidence type="ECO:0000313" key="3">
    <source>
        <dbReference type="Proteomes" id="UP001324993"/>
    </source>
</evidence>
<dbReference type="SUPFAM" id="SSF49785">
    <property type="entry name" value="Galactose-binding domain-like"/>
    <property type="match status" value="1"/>
</dbReference>
<dbReference type="PROSITE" id="PS50022">
    <property type="entry name" value="FA58C_3"/>
    <property type="match status" value="1"/>
</dbReference>
<dbReference type="Proteomes" id="UP001324993">
    <property type="component" value="Chromosome"/>
</dbReference>
<dbReference type="InterPro" id="IPR000421">
    <property type="entry name" value="FA58C"/>
</dbReference>
<reference evidence="2 3" key="1">
    <citation type="submission" date="2023-11" db="EMBL/GenBank/DDBJ databases">
        <title>Coraliomargarita sp. nov., isolated from marine algae.</title>
        <authorList>
            <person name="Lee J.K."/>
            <person name="Baek J.H."/>
            <person name="Kim J.M."/>
            <person name="Choi D.G."/>
            <person name="Jeon C.O."/>
        </authorList>
    </citation>
    <scope>NUCLEOTIDE SEQUENCE [LARGE SCALE GENOMIC DNA]</scope>
    <source>
        <strain evidence="2 3">J2-16</strain>
    </source>
</reference>
<evidence type="ECO:0000313" key="2">
    <source>
        <dbReference type="EMBL" id="WPJ94898.1"/>
    </source>
</evidence>
<dbReference type="InterPro" id="IPR008979">
    <property type="entry name" value="Galactose-bd-like_sf"/>
</dbReference>
<dbReference type="EMBL" id="CP138858">
    <property type="protein sequence ID" value="WPJ94898.1"/>
    <property type="molecule type" value="Genomic_DNA"/>
</dbReference>
<proteinExistence type="predicted"/>
<evidence type="ECO:0000259" key="1">
    <source>
        <dbReference type="PROSITE" id="PS50022"/>
    </source>
</evidence>